<sequence>MVLSAFIDLQLPPLGSWLRSAEYDQLSVPEYDRPSVPGTMVNSYGSKLDERLNEIAKATGALYSPVIPFDIDNEGGEGGDKEGRDQWLLRNTLDSIGVHRTGGMCCVTVDHSELEKKVDAYMGSMQKLFPTSVLDEGDRSSKNGLIGDRFMFVYAGVVTLTLLYLGSRVTESTAERCCLVAIDIYTTLPYAGSYT</sequence>
<evidence type="ECO:0000313" key="2">
    <source>
        <dbReference type="Proteomes" id="UP000218334"/>
    </source>
</evidence>
<proteinExistence type="predicted"/>
<evidence type="ECO:0000313" key="1">
    <source>
        <dbReference type="EMBL" id="PBK62705.1"/>
    </source>
</evidence>
<organism evidence="1 2">
    <name type="scientific">Armillaria solidipes</name>
    <dbReference type="NCBI Taxonomy" id="1076256"/>
    <lineage>
        <taxon>Eukaryota</taxon>
        <taxon>Fungi</taxon>
        <taxon>Dikarya</taxon>
        <taxon>Basidiomycota</taxon>
        <taxon>Agaricomycotina</taxon>
        <taxon>Agaricomycetes</taxon>
        <taxon>Agaricomycetidae</taxon>
        <taxon>Agaricales</taxon>
        <taxon>Marasmiineae</taxon>
        <taxon>Physalacriaceae</taxon>
        <taxon>Armillaria</taxon>
    </lineage>
</organism>
<reference evidence="2" key="1">
    <citation type="journal article" date="2017" name="Nat. Ecol. Evol.">
        <title>Genome expansion and lineage-specific genetic innovations in the forest pathogenic fungi Armillaria.</title>
        <authorList>
            <person name="Sipos G."/>
            <person name="Prasanna A.N."/>
            <person name="Walter M.C."/>
            <person name="O'Connor E."/>
            <person name="Balint B."/>
            <person name="Krizsan K."/>
            <person name="Kiss B."/>
            <person name="Hess J."/>
            <person name="Varga T."/>
            <person name="Slot J."/>
            <person name="Riley R."/>
            <person name="Boka B."/>
            <person name="Rigling D."/>
            <person name="Barry K."/>
            <person name="Lee J."/>
            <person name="Mihaltcheva S."/>
            <person name="LaButti K."/>
            <person name="Lipzen A."/>
            <person name="Waldron R."/>
            <person name="Moloney N.M."/>
            <person name="Sperisen C."/>
            <person name="Kredics L."/>
            <person name="Vagvoelgyi C."/>
            <person name="Patrignani A."/>
            <person name="Fitzpatrick D."/>
            <person name="Nagy I."/>
            <person name="Doyle S."/>
            <person name="Anderson J.B."/>
            <person name="Grigoriev I.V."/>
            <person name="Gueldener U."/>
            <person name="Muensterkoetter M."/>
            <person name="Nagy L.G."/>
        </authorList>
    </citation>
    <scope>NUCLEOTIDE SEQUENCE [LARGE SCALE GENOMIC DNA]</scope>
    <source>
        <strain evidence="2">28-4</strain>
    </source>
</reference>
<dbReference type="Proteomes" id="UP000218334">
    <property type="component" value="Unassembled WGS sequence"/>
</dbReference>
<protein>
    <submittedName>
        <fullName evidence="1">Uncharacterized protein</fullName>
    </submittedName>
</protein>
<keyword evidence="2" id="KW-1185">Reference proteome</keyword>
<dbReference type="EMBL" id="KZ293464">
    <property type="protein sequence ID" value="PBK62705.1"/>
    <property type="molecule type" value="Genomic_DNA"/>
</dbReference>
<gene>
    <name evidence="1" type="ORF">ARMSODRAFT_1061147</name>
</gene>
<accession>A0A2H3AVI6</accession>
<dbReference type="AlphaFoldDB" id="A0A2H3AVI6"/>
<name>A0A2H3AVI6_9AGAR</name>